<keyword evidence="3" id="KW-0732">Signal</keyword>
<evidence type="ECO:0000313" key="5">
    <source>
        <dbReference type="EMBL" id="KKB12202.1"/>
    </source>
</evidence>
<name>A0A0F5FVK1_9HYPH</name>
<proteinExistence type="inferred from homology"/>
<dbReference type="Proteomes" id="UP000033632">
    <property type="component" value="Unassembled WGS sequence"/>
</dbReference>
<keyword evidence="6" id="KW-1185">Reference proteome</keyword>
<protein>
    <submittedName>
        <fullName evidence="5">Peptide ABC transporter substrate-binding protein</fullName>
    </submittedName>
</protein>
<dbReference type="EMBL" id="JZEX01000088">
    <property type="protein sequence ID" value="KKB12202.1"/>
    <property type="molecule type" value="Genomic_DNA"/>
</dbReference>
<comment type="caution">
    <text evidence="5">The sequence shown here is derived from an EMBL/GenBank/DDBJ whole genome shotgun (WGS) entry which is preliminary data.</text>
</comment>
<feature type="domain" description="Solute-binding protein family 5" evidence="4">
    <location>
        <begin position="27"/>
        <end position="136"/>
    </location>
</feature>
<feature type="signal peptide" evidence="3">
    <location>
        <begin position="1"/>
        <end position="23"/>
    </location>
</feature>
<dbReference type="Gene3D" id="3.90.76.10">
    <property type="entry name" value="Dipeptide-binding Protein, Domain 1"/>
    <property type="match status" value="1"/>
</dbReference>
<dbReference type="Gene3D" id="3.40.190.10">
    <property type="entry name" value="Periplasmic binding protein-like II"/>
    <property type="match status" value="1"/>
</dbReference>
<organism evidence="5 6">
    <name type="scientific">Devosia geojensis</name>
    <dbReference type="NCBI Taxonomy" id="443610"/>
    <lineage>
        <taxon>Bacteria</taxon>
        <taxon>Pseudomonadati</taxon>
        <taxon>Pseudomonadota</taxon>
        <taxon>Alphaproteobacteria</taxon>
        <taxon>Hyphomicrobiales</taxon>
        <taxon>Devosiaceae</taxon>
        <taxon>Devosia</taxon>
    </lineage>
</organism>
<feature type="chain" id="PRO_5002486771" evidence="3">
    <location>
        <begin position="24"/>
        <end position="541"/>
    </location>
</feature>
<dbReference type="InterPro" id="IPR000914">
    <property type="entry name" value="SBP_5_dom"/>
</dbReference>
<dbReference type="SUPFAM" id="SSF53850">
    <property type="entry name" value="Periplasmic binding protein-like II"/>
    <property type="match status" value="2"/>
</dbReference>
<reference evidence="5 6" key="1">
    <citation type="submission" date="2015-03" db="EMBL/GenBank/DDBJ databases">
        <authorList>
            <person name="Hassan Y.I."/>
            <person name="Lepp D."/>
            <person name="Li X.-Z."/>
            <person name="Zhou T."/>
        </authorList>
    </citation>
    <scope>NUCLEOTIDE SEQUENCE [LARGE SCALE GENOMIC DNA]</scope>
    <source>
        <strain evidence="5 6">BD-c194</strain>
    </source>
</reference>
<dbReference type="GO" id="GO:1904680">
    <property type="term" value="F:peptide transmembrane transporter activity"/>
    <property type="evidence" value="ECO:0007669"/>
    <property type="project" value="TreeGrafter"/>
</dbReference>
<dbReference type="AlphaFoldDB" id="A0A0F5FVK1"/>
<sequence>MKKLMALAVAGLMSTTFSGSVAAQPINDNQLSDPRVRQAIAYAIDMDTIAETIFEGQAVPAVGMLPDGPNKPTDLEPYAYNPDKARELLAEAGWDSNRVLDVVYYYTDQQTADLMAAIQAYLADVGIQMNYRLLEGDIGSQISVVPDDPVNGPSKVTWDMLYGARAALALQEYFNRYAYGLKPMIPNIPRMNELVAKVNGTTDPEVQREGYFEMEHIINENVYQIPLYYQQLFTYESDRLNRNGAPYGNEQYNYDWAVETWTIEPDASGKGVLYTNAGPAQFFEVPWQNLGIWVHNKFAFDTILEADGTLTPIGGELADTYSVSEDGLTFTFTLKDGLTWHDGEPITVDDVVFSIGAALKFPITQPVLQATLKKIEGAEAYVAGEADTLAGVTTEGNTVTIKFASIDPNVLLSFSQFAPLPARHFEGVDPLNLQQAPFWQKPIGSGPFKIDEVVMNDYTTLVPFEGYHKGTPKIEQIIARPSSDNDGNLLVNATAGKADFGYTKSAADVPGLEALDFMNIHPIDIPYTRMLWINQFEHPAN</sequence>
<dbReference type="Gene3D" id="3.10.105.10">
    <property type="entry name" value="Dipeptide-binding Protein, Domain 3"/>
    <property type="match status" value="1"/>
</dbReference>
<gene>
    <name evidence="5" type="ORF">VE25_08695</name>
</gene>
<accession>A0A0F5FVK1</accession>
<evidence type="ECO:0000256" key="1">
    <source>
        <dbReference type="ARBA" id="ARBA00004418"/>
    </source>
</evidence>
<evidence type="ECO:0000256" key="3">
    <source>
        <dbReference type="SAM" id="SignalP"/>
    </source>
</evidence>
<dbReference type="GO" id="GO:0015833">
    <property type="term" value="P:peptide transport"/>
    <property type="evidence" value="ECO:0007669"/>
    <property type="project" value="TreeGrafter"/>
</dbReference>
<evidence type="ECO:0000313" key="6">
    <source>
        <dbReference type="Proteomes" id="UP000033632"/>
    </source>
</evidence>
<dbReference type="InterPro" id="IPR039424">
    <property type="entry name" value="SBP_5"/>
</dbReference>
<dbReference type="PANTHER" id="PTHR30290">
    <property type="entry name" value="PERIPLASMIC BINDING COMPONENT OF ABC TRANSPORTER"/>
    <property type="match status" value="1"/>
</dbReference>
<dbReference type="Pfam" id="PF00496">
    <property type="entry name" value="SBP_bac_5"/>
    <property type="match status" value="2"/>
</dbReference>
<feature type="domain" description="Solute-binding protein family 5" evidence="4">
    <location>
        <begin position="315"/>
        <end position="535"/>
    </location>
</feature>
<dbReference type="STRING" id="443610.VE25_08695"/>
<comment type="similarity">
    <text evidence="2">Belongs to the bacterial solute-binding protein 5 family.</text>
</comment>
<evidence type="ECO:0000256" key="2">
    <source>
        <dbReference type="ARBA" id="ARBA00005695"/>
    </source>
</evidence>
<dbReference type="PATRIC" id="fig|443610.3.peg.4317"/>
<comment type="subcellular location">
    <subcellularLocation>
        <location evidence="1">Periplasm</location>
    </subcellularLocation>
</comment>
<evidence type="ECO:0000259" key="4">
    <source>
        <dbReference type="Pfam" id="PF00496"/>
    </source>
</evidence>